<dbReference type="CDD" id="cd18544">
    <property type="entry name" value="ABC_6TM_TmrA_like"/>
    <property type="match status" value="1"/>
</dbReference>
<keyword evidence="7 9" id="KW-0472">Membrane</keyword>
<dbReference type="SUPFAM" id="SSF52540">
    <property type="entry name" value="P-loop containing nucleoside triphosphate hydrolases"/>
    <property type="match status" value="1"/>
</dbReference>
<dbReference type="Pfam" id="PF00664">
    <property type="entry name" value="ABC_membrane"/>
    <property type="match status" value="1"/>
</dbReference>
<comment type="subcellular location">
    <subcellularLocation>
        <location evidence="1">Membrane</location>
        <topology evidence="1">Multi-pass membrane protein</topology>
    </subcellularLocation>
</comment>
<gene>
    <name evidence="12" type="ORF">METZ01_LOCUS52438</name>
</gene>
<dbReference type="FunFam" id="3.40.50.300:FF:000287">
    <property type="entry name" value="Multidrug ABC transporter ATP-binding protein"/>
    <property type="match status" value="1"/>
</dbReference>
<dbReference type="InterPro" id="IPR011527">
    <property type="entry name" value="ABC1_TM_dom"/>
</dbReference>
<dbReference type="SMART" id="SM00382">
    <property type="entry name" value="AAA"/>
    <property type="match status" value="1"/>
</dbReference>
<feature type="non-terminal residue" evidence="12">
    <location>
        <position position="1"/>
    </location>
</feature>
<dbReference type="SUPFAM" id="SSF90123">
    <property type="entry name" value="ABC transporter transmembrane region"/>
    <property type="match status" value="1"/>
</dbReference>
<dbReference type="PANTHER" id="PTHR43394">
    <property type="entry name" value="ATP-DEPENDENT PERMEASE MDL1, MITOCHONDRIAL"/>
    <property type="match status" value="1"/>
</dbReference>
<keyword evidence="4" id="KW-0547">Nucleotide-binding</keyword>
<evidence type="ECO:0008006" key="13">
    <source>
        <dbReference type="Google" id="ProtNLM"/>
    </source>
</evidence>
<dbReference type="Pfam" id="PF00005">
    <property type="entry name" value="ABC_tran"/>
    <property type="match status" value="1"/>
</dbReference>
<dbReference type="PROSITE" id="PS00211">
    <property type="entry name" value="ABC_TRANSPORTER_1"/>
    <property type="match status" value="1"/>
</dbReference>
<evidence type="ECO:0000259" key="10">
    <source>
        <dbReference type="PROSITE" id="PS50893"/>
    </source>
</evidence>
<organism evidence="12">
    <name type="scientific">marine metagenome</name>
    <dbReference type="NCBI Taxonomy" id="408172"/>
    <lineage>
        <taxon>unclassified sequences</taxon>
        <taxon>metagenomes</taxon>
        <taxon>ecological metagenomes</taxon>
    </lineage>
</organism>
<dbReference type="CDD" id="cd03254">
    <property type="entry name" value="ABCC_Glucan_exporter_like"/>
    <property type="match status" value="1"/>
</dbReference>
<sequence>VDAPPAAPSRDYSAFDAELTHKALNVNMFVRLLAWLKPYRFTLSISIVLTLASAAIAVLQPIVNGRVVIDTILLPDPRSNELPDYGMGEFVYGVADWTGASPLMSAVFVYALLVLVSSLASYGHRLLLSRSTLQALRDLRSELFRKLETKPMSFYDHVSVGRVMTRLTNDVENLIELLTGVLELVGDFIPFFLSLFLMWAISPELTLYTMVFIPVVAVATSLFRKVLGNTYRNVRNAVSSINQYMQENLIGMEVVQLSRREQLNTEQFGERNESHRDYQFHAMNLETVYSSFNNSLITVATGVIIWVGGGEVIQEAISLGSVVVFTQLIGMMIGPVQAVGYQFNTLFRAMASGERIFQAIDWDESIKEPENPVPLPSNVRGRLEFRNMSFSYYMGEEVIHDVSFTVGAGEKLAIVGPTGSGKSTLIKLLARFYDFDDGKVFLDDVDVNHVASVDLRQRVGIVLQDFHIFSGTVLDNITLNNPGISREDAMEAAQIVNADPFIRGLPEGYDTFLSERGLNLSQGQRQLLAFARVLAADPEILVLDEATASIDTATELVIQDALHRIMEGRTSIVIAHRLQTIRECDKVLVLHHGEVREYGTHEELMALEGIYYTLHELQFQDSRIAAELSGDTGVERVQPRDDPTTEEPDDEDR</sequence>
<dbReference type="InterPro" id="IPR039421">
    <property type="entry name" value="Type_1_exporter"/>
</dbReference>
<feature type="transmembrane region" description="Helical" evidence="9">
    <location>
        <begin position="103"/>
        <end position="122"/>
    </location>
</feature>
<evidence type="ECO:0000256" key="8">
    <source>
        <dbReference type="SAM" id="MobiDB-lite"/>
    </source>
</evidence>
<dbReference type="GO" id="GO:0005524">
    <property type="term" value="F:ATP binding"/>
    <property type="evidence" value="ECO:0007669"/>
    <property type="project" value="UniProtKB-KW"/>
</dbReference>
<dbReference type="PROSITE" id="PS50929">
    <property type="entry name" value="ABC_TM1F"/>
    <property type="match status" value="1"/>
</dbReference>
<proteinExistence type="predicted"/>
<dbReference type="PANTHER" id="PTHR43394:SF1">
    <property type="entry name" value="ATP-BINDING CASSETTE SUB-FAMILY B MEMBER 10, MITOCHONDRIAL"/>
    <property type="match status" value="1"/>
</dbReference>
<dbReference type="EMBL" id="UINC01002716">
    <property type="protein sequence ID" value="SUZ99584.1"/>
    <property type="molecule type" value="Genomic_DNA"/>
</dbReference>
<keyword evidence="6 9" id="KW-1133">Transmembrane helix</keyword>
<feature type="compositionally biased region" description="Basic and acidic residues" evidence="8">
    <location>
        <begin position="633"/>
        <end position="643"/>
    </location>
</feature>
<dbReference type="GO" id="GO:0016887">
    <property type="term" value="F:ATP hydrolysis activity"/>
    <property type="evidence" value="ECO:0007669"/>
    <property type="project" value="InterPro"/>
</dbReference>
<reference evidence="12" key="1">
    <citation type="submission" date="2018-05" db="EMBL/GenBank/DDBJ databases">
        <authorList>
            <person name="Lanie J.A."/>
            <person name="Ng W.-L."/>
            <person name="Kazmierczak K.M."/>
            <person name="Andrzejewski T.M."/>
            <person name="Davidsen T.M."/>
            <person name="Wayne K.J."/>
            <person name="Tettelin H."/>
            <person name="Glass J.I."/>
            <person name="Rusch D."/>
            <person name="Podicherti R."/>
            <person name="Tsui H.-C.T."/>
            <person name="Winkler M.E."/>
        </authorList>
    </citation>
    <scope>NUCLEOTIDE SEQUENCE</scope>
</reference>
<dbReference type="PROSITE" id="PS50893">
    <property type="entry name" value="ABC_TRANSPORTER_2"/>
    <property type="match status" value="1"/>
</dbReference>
<dbReference type="InterPro" id="IPR003439">
    <property type="entry name" value="ABC_transporter-like_ATP-bd"/>
</dbReference>
<accession>A0A381S7Y0</accession>
<evidence type="ECO:0000256" key="4">
    <source>
        <dbReference type="ARBA" id="ARBA00022741"/>
    </source>
</evidence>
<keyword evidence="5" id="KW-0067">ATP-binding</keyword>
<evidence type="ECO:0000256" key="1">
    <source>
        <dbReference type="ARBA" id="ARBA00004141"/>
    </source>
</evidence>
<dbReference type="InterPro" id="IPR027417">
    <property type="entry name" value="P-loop_NTPase"/>
</dbReference>
<feature type="compositionally biased region" description="Acidic residues" evidence="8">
    <location>
        <begin position="644"/>
        <end position="653"/>
    </location>
</feature>
<dbReference type="Gene3D" id="1.20.1560.10">
    <property type="entry name" value="ABC transporter type 1, transmembrane domain"/>
    <property type="match status" value="1"/>
</dbReference>
<dbReference type="GO" id="GO:0016020">
    <property type="term" value="C:membrane"/>
    <property type="evidence" value="ECO:0007669"/>
    <property type="project" value="UniProtKB-SubCell"/>
</dbReference>
<feature type="domain" description="ABC transporter" evidence="10">
    <location>
        <begin position="383"/>
        <end position="617"/>
    </location>
</feature>
<dbReference type="Gene3D" id="3.40.50.300">
    <property type="entry name" value="P-loop containing nucleotide triphosphate hydrolases"/>
    <property type="match status" value="1"/>
</dbReference>
<dbReference type="InterPro" id="IPR017871">
    <property type="entry name" value="ABC_transporter-like_CS"/>
</dbReference>
<feature type="domain" description="ABC transmembrane type-1" evidence="11">
    <location>
        <begin position="45"/>
        <end position="348"/>
    </location>
</feature>
<feature type="transmembrane region" description="Helical" evidence="9">
    <location>
        <begin position="205"/>
        <end position="223"/>
    </location>
</feature>
<keyword evidence="2" id="KW-0813">Transport</keyword>
<dbReference type="InterPro" id="IPR003593">
    <property type="entry name" value="AAA+_ATPase"/>
</dbReference>
<evidence type="ECO:0000256" key="3">
    <source>
        <dbReference type="ARBA" id="ARBA00022692"/>
    </source>
</evidence>
<evidence type="ECO:0000256" key="5">
    <source>
        <dbReference type="ARBA" id="ARBA00022840"/>
    </source>
</evidence>
<feature type="transmembrane region" description="Helical" evidence="9">
    <location>
        <begin position="174"/>
        <end position="199"/>
    </location>
</feature>
<dbReference type="GO" id="GO:0015421">
    <property type="term" value="F:ABC-type oligopeptide transporter activity"/>
    <property type="evidence" value="ECO:0007669"/>
    <property type="project" value="TreeGrafter"/>
</dbReference>
<evidence type="ECO:0000256" key="7">
    <source>
        <dbReference type="ARBA" id="ARBA00023136"/>
    </source>
</evidence>
<feature type="region of interest" description="Disordered" evidence="8">
    <location>
        <begin position="629"/>
        <end position="653"/>
    </location>
</feature>
<name>A0A381S7Y0_9ZZZZ</name>
<evidence type="ECO:0000256" key="9">
    <source>
        <dbReference type="SAM" id="Phobius"/>
    </source>
</evidence>
<dbReference type="InterPro" id="IPR036640">
    <property type="entry name" value="ABC1_TM_sf"/>
</dbReference>
<evidence type="ECO:0000259" key="11">
    <source>
        <dbReference type="PROSITE" id="PS50929"/>
    </source>
</evidence>
<evidence type="ECO:0000256" key="6">
    <source>
        <dbReference type="ARBA" id="ARBA00022989"/>
    </source>
</evidence>
<evidence type="ECO:0000313" key="12">
    <source>
        <dbReference type="EMBL" id="SUZ99584.1"/>
    </source>
</evidence>
<evidence type="ECO:0000256" key="2">
    <source>
        <dbReference type="ARBA" id="ARBA00022448"/>
    </source>
</evidence>
<protein>
    <recommendedName>
        <fullName evidence="13">ABC transporter ATP-binding protein</fullName>
    </recommendedName>
</protein>
<dbReference type="AlphaFoldDB" id="A0A381S7Y0"/>
<feature type="transmembrane region" description="Helical" evidence="9">
    <location>
        <begin position="41"/>
        <end position="63"/>
    </location>
</feature>
<keyword evidence="3 9" id="KW-0812">Transmembrane</keyword>